<evidence type="ECO:0000256" key="6">
    <source>
        <dbReference type="ARBA" id="ARBA00022824"/>
    </source>
</evidence>
<evidence type="ECO:0000256" key="10">
    <source>
        <dbReference type="ARBA" id="ARBA00049729"/>
    </source>
</evidence>
<evidence type="ECO:0000256" key="1">
    <source>
        <dbReference type="ARBA" id="ARBA00004477"/>
    </source>
</evidence>
<dbReference type="EC" id="3.4.26.1" evidence="10"/>
<dbReference type="Proteomes" id="UP001148786">
    <property type="component" value="Unassembled WGS sequence"/>
</dbReference>
<sequence length="339" mass="37736">MLQLLFPRPLLTTTSAHLISLAFACIYVGSIYYSKNARLSFSKRAPRISTVNGEGSLQERNRLRDERWRDDPDVIRARLLAVSVATLLCCVGVFGVLWWHVGAKTRYLDIAIEATFLRLGLFFIVQLPQSFQSLIVNPLPNILPHLIAPVLFLGPLYGSFLGGELPGQRNWFWKTHVVARLCSVQGIRNYTVAPLTEELVFRGCVLAVYHLSGTGKGKMIFLTPLTFGLAHVHHAWDTYNRYGRTGPAAKKAIISSGESGAAEKCSELISGLSVFQLAYTSLFGFHVAYIFLRTGSLLPSISGHVFCNMMGLPEIAYELRRYPKRRKGDPANCPLLSSF</sequence>
<gene>
    <name evidence="13" type="ORF">NLJ89_g1510</name>
</gene>
<evidence type="ECO:0000256" key="9">
    <source>
        <dbReference type="ARBA" id="ARBA00047280"/>
    </source>
</evidence>
<name>A0A9W8TD81_9AGAR</name>
<evidence type="ECO:0000256" key="7">
    <source>
        <dbReference type="ARBA" id="ARBA00022989"/>
    </source>
</evidence>
<accession>A0A9W8TD81</accession>
<dbReference type="EMBL" id="JANKHO010000079">
    <property type="protein sequence ID" value="KAJ3515823.1"/>
    <property type="molecule type" value="Genomic_DNA"/>
</dbReference>
<evidence type="ECO:0000313" key="13">
    <source>
        <dbReference type="EMBL" id="KAJ3515823.1"/>
    </source>
</evidence>
<comment type="subcellular location">
    <subcellularLocation>
        <location evidence="1">Endoplasmic reticulum membrane</location>
        <topology evidence="1">Multi-pass membrane protein</topology>
    </subcellularLocation>
</comment>
<proteinExistence type="inferred from homology"/>
<keyword evidence="5" id="KW-0378">Hydrolase</keyword>
<dbReference type="GO" id="GO:0005789">
    <property type="term" value="C:endoplasmic reticulum membrane"/>
    <property type="evidence" value="ECO:0007669"/>
    <property type="project" value="UniProtKB-SubCell"/>
</dbReference>
<comment type="caution">
    <text evidence="13">The sequence shown here is derived from an EMBL/GenBank/DDBJ whole genome shotgun (WGS) entry which is preliminary data.</text>
</comment>
<protein>
    <recommendedName>
        <fullName evidence="10">intramembrane prenyl-peptidase Rce1</fullName>
        <ecNumber evidence="10">3.4.26.1</ecNumber>
    </recommendedName>
</protein>
<dbReference type="PANTHER" id="PTHR13046:SF0">
    <property type="entry name" value="CAAX PRENYL PROTEASE 2"/>
    <property type="match status" value="1"/>
</dbReference>
<dbReference type="AlphaFoldDB" id="A0A9W8TD81"/>
<dbReference type="InterPro" id="IPR003675">
    <property type="entry name" value="Rce1/LyrA-like_dom"/>
</dbReference>
<reference evidence="13" key="1">
    <citation type="submission" date="2022-07" db="EMBL/GenBank/DDBJ databases">
        <title>Genome Sequence of Agrocybe chaxingu.</title>
        <authorList>
            <person name="Buettner E."/>
        </authorList>
    </citation>
    <scope>NUCLEOTIDE SEQUENCE</scope>
    <source>
        <strain evidence="13">MP-N11</strain>
    </source>
</reference>
<evidence type="ECO:0000256" key="8">
    <source>
        <dbReference type="ARBA" id="ARBA00023136"/>
    </source>
</evidence>
<dbReference type="Pfam" id="PF02517">
    <property type="entry name" value="Rce1-like"/>
    <property type="match status" value="1"/>
</dbReference>
<feature type="transmembrane region" description="Helical" evidence="11">
    <location>
        <begin position="79"/>
        <end position="101"/>
    </location>
</feature>
<evidence type="ECO:0000313" key="14">
    <source>
        <dbReference type="Proteomes" id="UP001148786"/>
    </source>
</evidence>
<keyword evidence="8 11" id="KW-0472">Membrane</keyword>
<evidence type="ECO:0000256" key="4">
    <source>
        <dbReference type="ARBA" id="ARBA00022692"/>
    </source>
</evidence>
<comment type="similarity">
    <text evidence="2">Belongs to the peptidase U48 family.</text>
</comment>
<dbReference type="PANTHER" id="PTHR13046">
    <property type="entry name" value="PROTEASE U48 CAAX PRENYL PROTEASE RCE1"/>
    <property type="match status" value="1"/>
</dbReference>
<keyword evidence="7 11" id="KW-1133">Transmembrane helix</keyword>
<dbReference type="GO" id="GO:0004222">
    <property type="term" value="F:metalloendopeptidase activity"/>
    <property type="evidence" value="ECO:0007669"/>
    <property type="project" value="InterPro"/>
</dbReference>
<evidence type="ECO:0000256" key="11">
    <source>
        <dbReference type="SAM" id="Phobius"/>
    </source>
</evidence>
<dbReference type="InterPro" id="IPR039731">
    <property type="entry name" value="Rce1"/>
</dbReference>
<feature type="transmembrane region" description="Helical" evidence="11">
    <location>
        <begin position="15"/>
        <end position="34"/>
    </location>
</feature>
<keyword evidence="6" id="KW-0256">Endoplasmic reticulum</keyword>
<organism evidence="13 14">
    <name type="scientific">Agrocybe chaxingu</name>
    <dbReference type="NCBI Taxonomy" id="84603"/>
    <lineage>
        <taxon>Eukaryota</taxon>
        <taxon>Fungi</taxon>
        <taxon>Dikarya</taxon>
        <taxon>Basidiomycota</taxon>
        <taxon>Agaricomycotina</taxon>
        <taxon>Agaricomycetes</taxon>
        <taxon>Agaricomycetidae</taxon>
        <taxon>Agaricales</taxon>
        <taxon>Agaricineae</taxon>
        <taxon>Strophariaceae</taxon>
        <taxon>Agrocybe</taxon>
    </lineage>
</organism>
<evidence type="ECO:0000256" key="2">
    <source>
        <dbReference type="ARBA" id="ARBA00006897"/>
    </source>
</evidence>
<keyword evidence="4 11" id="KW-0812">Transmembrane</keyword>
<dbReference type="OrthoDB" id="271604at2759"/>
<keyword evidence="3" id="KW-0645">Protease</keyword>
<evidence type="ECO:0000256" key="5">
    <source>
        <dbReference type="ARBA" id="ARBA00022801"/>
    </source>
</evidence>
<feature type="domain" description="CAAX prenyl protease 2/Lysostaphin resistance protein A-like" evidence="12">
    <location>
        <begin position="185"/>
        <end position="310"/>
    </location>
</feature>
<evidence type="ECO:0000259" key="12">
    <source>
        <dbReference type="Pfam" id="PF02517"/>
    </source>
</evidence>
<comment type="catalytic activity">
    <reaction evidence="9">
        <text>Hydrolyzes the peptide bond -P2-(S-farnesyl or geranylgeranyl)C-P1'-P2'-P3'-COOH where P1' and P2' are amino acids with aliphatic sidechains and P3' is any C-terminal residue.</text>
        <dbReference type="EC" id="3.4.26.1"/>
    </reaction>
</comment>
<keyword evidence="14" id="KW-1185">Reference proteome</keyword>
<dbReference type="GO" id="GO:0071586">
    <property type="term" value="P:CAAX-box protein processing"/>
    <property type="evidence" value="ECO:0007669"/>
    <property type="project" value="InterPro"/>
</dbReference>
<evidence type="ECO:0000256" key="3">
    <source>
        <dbReference type="ARBA" id="ARBA00022670"/>
    </source>
</evidence>